<sequence length="71" mass="8158">MKIWFIVFSPLLLGLYLSYGTQVSERKIVLLALFAQLVFQIKFPFFSLLLLSSCSLIPHMCVIQAFISLLF</sequence>
<dbReference type="Proteomes" id="UP001164929">
    <property type="component" value="Chromosome 6"/>
</dbReference>
<accession>A0AAD6QR12</accession>
<organism evidence="1 2">
    <name type="scientific">Populus alba x Populus x berolinensis</name>
    <dbReference type="NCBI Taxonomy" id="444605"/>
    <lineage>
        <taxon>Eukaryota</taxon>
        <taxon>Viridiplantae</taxon>
        <taxon>Streptophyta</taxon>
        <taxon>Embryophyta</taxon>
        <taxon>Tracheophyta</taxon>
        <taxon>Spermatophyta</taxon>
        <taxon>Magnoliopsida</taxon>
        <taxon>eudicotyledons</taxon>
        <taxon>Gunneridae</taxon>
        <taxon>Pentapetalae</taxon>
        <taxon>rosids</taxon>
        <taxon>fabids</taxon>
        <taxon>Malpighiales</taxon>
        <taxon>Salicaceae</taxon>
        <taxon>Saliceae</taxon>
        <taxon>Populus</taxon>
    </lineage>
</organism>
<dbReference type="EMBL" id="JAQIZT010000006">
    <property type="protein sequence ID" value="KAJ6994993.1"/>
    <property type="molecule type" value="Genomic_DNA"/>
</dbReference>
<reference evidence="1" key="1">
    <citation type="journal article" date="2023" name="Mol. Ecol. Resour.">
        <title>Chromosome-level genome assembly of a triploid poplar Populus alba 'Berolinensis'.</title>
        <authorList>
            <person name="Chen S."/>
            <person name="Yu Y."/>
            <person name="Wang X."/>
            <person name="Wang S."/>
            <person name="Zhang T."/>
            <person name="Zhou Y."/>
            <person name="He R."/>
            <person name="Meng N."/>
            <person name="Wang Y."/>
            <person name="Liu W."/>
            <person name="Liu Z."/>
            <person name="Liu J."/>
            <person name="Guo Q."/>
            <person name="Huang H."/>
            <person name="Sederoff R.R."/>
            <person name="Wang G."/>
            <person name="Qu G."/>
            <person name="Chen S."/>
        </authorList>
    </citation>
    <scope>NUCLEOTIDE SEQUENCE</scope>
    <source>
        <strain evidence="1">SC-2020</strain>
    </source>
</reference>
<evidence type="ECO:0000313" key="2">
    <source>
        <dbReference type="Proteomes" id="UP001164929"/>
    </source>
</evidence>
<gene>
    <name evidence="1" type="ORF">NC653_017699</name>
</gene>
<name>A0AAD6QR12_9ROSI</name>
<protein>
    <submittedName>
        <fullName evidence="1">Uncharacterized protein</fullName>
    </submittedName>
</protein>
<evidence type="ECO:0000313" key="1">
    <source>
        <dbReference type="EMBL" id="KAJ6994993.1"/>
    </source>
</evidence>
<comment type="caution">
    <text evidence="1">The sequence shown here is derived from an EMBL/GenBank/DDBJ whole genome shotgun (WGS) entry which is preliminary data.</text>
</comment>
<proteinExistence type="predicted"/>
<keyword evidence="2" id="KW-1185">Reference proteome</keyword>
<dbReference type="AlphaFoldDB" id="A0AAD6QR12"/>